<dbReference type="EMBL" id="JADGJW010000037">
    <property type="protein sequence ID" value="KAJ3226406.1"/>
    <property type="molecule type" value="Genomic_DNA"/>
</dbReference>
<dbReference type="Gene3D" id="2.40.50.140">
    <property type="entry name" value="Nucleic acid-binding proteins"/>
    <property type="match status" value="1"/>
</dbReference>
<dbReference type="SUPFAM" id="SSF50249">
    <property type="entry name" value="Nucleic acid-binding proteins"/>
    <property type="match status" value="1"/>
</dbReference>
<dbReference type="PANTHER" id="PTHR11586:SF33">
    <property type="entry name" value="AMINOACYL TRNA SYNTHASE COMPLEX-INTERACTING MULTIFUNCTIONAL PROTEIN 1"/>
    <property type="match status" value="1"/>
</dbReference>
<dbReference type="Gene3D" id="1.20.1050.130">
    <property type="match status" value="1"/>
</dbReference>
<feature type="domain" description="TRNA-binding" evidence="5">
    <location>
        <begin position="219"/>
        <end position="320"/>
    </location>
</feature>
<evidence type="ECO:0000256" key="2">
    <source>
        <dbReference type="ARBA" id="ARBA00022884"/>
    </source>
</evidence>
<organism evidence="6 7">
    <name type="scientific">Clydaea vesicula</name>
    <dbReference type="NCBI Taxonomy" id="447962"/>
    <lineage>
        <taxon>Eukaryota</taxon>
        <taxon>Fungi</taxon>
        <taxon>Fungi incertae sedis</taxon>
        <taxon>Chytridiomycota</taxon>
        <taxon>Chytridiomycota incertae sedis</taxon>
        <taxon>Chytridiomycetes</taxon>
        <taxon>Lobulomycetales</taxon>
        <taxon>Lobulomycetaceae</taxon>
        <taxon>Clydaea</taxon>
    </lineage>
</organism>
<dbReference type="PANTHER" id="PTHR11586">
    <property type="entry name" value="TRNA-AMINOACYLATION COFACTOR ARC1 FAMILY MEMBER"/>
    <property type="match status" value="1"/>
</dbReference>
<dbReference type="InterPro" id="IPR002547">
    <property type="entry name" value="tRNA-bd_dom"/>
</dbReference>
<evidence type="ECO:0000313" key="7">
    <source>
        <dbReference type="Proteomes" id="UP001211065"/>
    </source>
</evidence>
<dbReference type="InterPro" id="IPR012340">
    <property type="entry name" value="NA-bd_OB-fold"/>
</dbReference>
<gene>
    <name evidence="6" type="primary">AIMP1</name>
    <name evidence="6" type="ORF">HK099_004984</name>
</gene>
<evidence type="ECO:0000256" key="1">
    <source>
        <dbReference type="ARBA" id="ARBA00022555"/>
    </source>
</evidence>
<feature type="region of interest" description="Disordered" evidence="4">
    <location>
        <begin position="160"/>
        <end position="214"/>
    </location>
</feature>
<dbReference type="AlphaFoldDB" id="A0AAD5U6R9"/>
<accession>A0AAD5U6R9</accession>
<dbReference type="GO" id="GO:0000049">
    <property type="term" value="F:tRNA binding"/>
    <property type="evidence" value="ECO:0007669"/>
    <property type="project" value="UniProtKB-UniRule"/>
</dbReference>
<proteinExistence type="predicted"/>
<dbReference type="Pfam" id="PF01588">
    <property type="entry name" value="tRNA_bind"/>
    <property type="match status" value="1"/>
</dbReference>
<comment type="caution">
    <text evidence="6">The sequence shown here is derived from an EMBL/GenBank/DDBJ whole genome shotgun (WGS) entry which is preliminary data.</text>
</comment>
<dbReference type="CDD" id="cd02799">
    <property type="entry name" value="tRNA_bind_EMAP-II_like"/>
    <property type="match status" value="1"/>
</dbReference>
<feature type="compositionally biased region" description="Polar residues" evidence="4">
    <location>
        <begin position="161"/>
        <end position="170"/>
    </location>
</feature>
<evidence type="ECO:0000259" key="5">
    <source>
        <dbReference type="PROSITE" id="PS50886"/>
    </source>
</evidence>
<evidence type="ECO:0000256" key="4">
    <source>
        <dbReference type="SAM" id="MobiDB-lite"/>
    </source>
</evidence>
<dbReference type="PROSITE" id="PS50886">
    <property type="entry name" value="TRBD"/>
    <property type="match status" value="1"/>
</dbReference>
<feature type="compositionally biased region" description="Basic and acidic residues" evidence="4">
    <location>
        <begin position="171"/>
        <end position="188"/>
    </location>
</feature>
<dbReference type="Proteomes" id="UP001211065">
    <property type="component" value="Unassembled WGS sequence"/>
</dbReference>
<dbReference type="InterPro" id="IPR036282">
    <property type="entry name" value="Glutathione-S-Trfase_C_sf"/>
</dbReference>
<evidence type="ECO:0000256" key="3">
    <source>
        <dbReference type="PROSITE-ProRule" id="PRU00209"/>
    </source>
</evidence>
<name>A0AAD5U6R9_9FUNG</name>
<reference evidence="6" key="1">
    <citation type="submission" date="2020-05" db="EMBL/GenBank/DDBJ databases">
        <title>Phylogenomic resolution of chytrid fungi.</title>
        <authorList>
            <person name="Stajich J.E."/>
            <person name="Amses K."/>
            <person name="Simmons R."/>
            <person name="Seto K."/>
            <person name="Myers J."/>
            <person name="Bonds A."/>
            <person name="Quandt C.A."/>
            <person name="Barry K."/>
            <person name="Liu P."/>
            <person name="Grigoriev I."/>
            <person name="Longcore J.E."/>
            <person name="James T.Y."/>
        </authorList>
    </citation>
    <scope>NUCLEOTIDE SEQUENCE</scope>
    <source>
        <strain evidence="6">JEL0476</strain>
    </source>
</reference>
<dbReference type="GO" id="GO:0017102">
    <property type="term" value="C:methionyl glutamyl tRNA synthetase complex"/>
    <property type="evidence" value="ECO:0007669"/>
    <property type="project" value="TreeGrafter"/>
</dbReference>
<keyword evidence="7" id="KW-1185">Reference proteome</keyword>
<dbReference type="SUPFAM" id="SSF47616">
    <property type="entry name" value="GST C-terminal domain-like"/>
    <property type="match status" value="1"/>
</dbReference>
<keyword evidence="1 3" id="KW-0820">tRNA-binding</keyword>
<protein>
    <submittedName>
        <fullName evidence="6">Aminoacyl tRNA synthase complex-interacting multifunctional protein 1</fullName>
    </submittedName>
</protein>
<feature type="non-terminal residue" evidence="6">
    <location>
        <position position="385"/>
    </location>
</feature>
<sequence>NLRSFNTLILNQCKSDLGLSSVLHYLNLKPKLLNYIKEKPSNLLDENNNTLLQGQATISRHLVSLKQANLLGKNDVDKALVDQWVSFSNDTPLSDQKLTSLEQHLKSSVFLFVKFQNFTNVTRYFDLIQHIVNAEEFKSDLFKKINFDLNAPVSENGKETIISNATTSTVEKPKENSKKIEKKEESKEVLPTGEKSGKKEKKEKKQSAPAPVAETKSITPDRILFKVGKILSVNKHPDADSLYIESIDLGEEKPRQVVSGLVKWLKPEQMMNKLVICVCNLKPAKMRGVESQAMVLCGECETVVELINPPKGSTPGNIVYFKDFKGNADAQLKPKEKVWETCQPNFKVNNKLQATYIVDGKEHVLETEKGLCNVVSAELKGAKIK</sequence>
<keyword evidence="2 3" id="KW-0694">RNA-binding</keyword>
<dbReference type="InterPro" id="IPR051270">
    <property type="entry name" value="Tyrosine-tRNA_ligase_regulator"/>
</dbReference>
<evidence type="ECO:0000313" key="6">
    <source>
        <dbReference type="EMBL" id="KAJ3226406.1"/>
    </source>
</evidence>